<feature type="non-terminal residue" evidence="1">
    <location>
        <position position="57"/>
    </location>
</feature>
<dbReference type="Proteomes" id="UP000789366">
    <property type="component" value="Unassembled WGS sequence"/>
</dbReference>
<accession>A0ACA9L898</accession>
<evidence type="ECO:0000313" key="1">
    <source>
        <dbReference type="EMBL" id="CAG8511047.1"/>
    </source>
</evidence>
<keyword evidence="2" id="KW-1185">Reference proteome</keyword>
<dbReference type="EMBL" id="CAJVPW010002656">
    <property type="protein sequence ID" value="CAG8511047.1"/>
    <property type="molecule type" value="Genomic_DNA"/>
</dbReference>
<reference evidence="1" key="1">
    <citation type="submission" date="2021-06" db="EMBL/GenBank/DDBJ databases">
        <authorList>
            <person name="Kallberg Y."/>
            <person name="Tangrot J."/>
            <person name="Rosling A."/>
        </authorList>
    </citation>
    <scope>NUCLEOTIDE SEQUENCE</scope>
    <source>
        <strain evidence="1">28 12/20/2015</strain>
    </source>
</reference>
<protein>
    <submittedName>
        <fullName evidence="1">16982_t:CDS:1</fullName>
    </submittedName>
</protein>
<sequence>MYLDNALFEHGLYNGSIRVIIELTDKDTVNVVFLTPLRMITATVKRLTKCFLLNGIP</sequence>
<name>A0ACA9L898_9GLOM</name>
<organism evidence="1 2">
    <name type="scientific">Cetraspora pellucida</name>
    <dbReference type="NCBI Taxonomy" id="1433469"/>
    <lineage>
        <taxon>Eukaryota</taxon>
        <taxon>Fungi</taxon>
        <taxon>Fungi incertae sedis</taxon>
        <taxon>Mucoromycota</taxon>
        <taxon>Glomeromycotina</taxon>
        <taxon>Glomeromycetes</taxon>
        <taxon>Diversisporales</taxon>
        <taxon>Gigasporaceae</taxon>
        <taxon>Cetraspora</taxon>
    </lineage>
</organism>
<gene>
    <name evidence="1" type="ORF">SPELUC_LOCUS3479</name>
</gene>
<comment type="caution">
    <text evidence="1">The sequence shown here is derived from an EMBL/GenBank/DDBJ whole genome shotgun (WGS) entry which is preliminary data.</text>
</comment>
<proteinExistence type="predicted"/>
<evidence type="ECO:0000313" key="2">
    <source>
        <dbReference type="Proteomes" id="UP000789366"/>
    </source>
</evidence>